<sequence length="324" mass="35553">MVLHNPNNWHWVNKNAIEWAQAYFSEKLTGLSASKGEVSAKVDKVLSVEGDCDVSQRKGKVITLFDVKVRLEFSGVAAEDEKVTGSITVPEVAHDTEEGEYFEISVYSDNKEKQAVRDLVRNDIVPQLRKALAGFSGDLIAEHGKDIQHTPGSGPASGTSTPKPVVTPSSAPHAASSSTEPSQAGASPIVNTVTLKDDIEFQTSADQLYQTFIDPQRVAAFTRAPPSEFEPREGGKFSLFGRNVEGQFKQLEKDKKIVQTWRLADWPKGHYSTLTLAFDQGTDSTVLRLSWDGVPVGQEDVTKRNFGDYYVRSIKTTFGFGAVL</sequence>
<evidence type="ECO:0000259" key="3">
    <source>
        <dbReference type="SMART" id="SM01000"/>
    </source>
</evidence>
<dbReference type="Pfam" id="PF08327">
    <property type="entry name" value="AHSA1"/>
    <property type="match status" value="1"/>
</dbReference>
<dbReference type="PANTHER" id="PTHR13009:SF22">
    <property type="entry name" value="LD43819P"/>
    <property type="match status" value="1"/>
</dbReference>
<dbReference type="GO" id="GO:0001671">
    <property type="term" value="F:ATPase activator activity"/>
    <property type="evidence" value="ECO:0007669"/>
    <property type="project" value="InterPro"/>
</dbReference>
<dbReference type="SMART" id="SM01000">
    <property type="entry name" value="Aha1_N"/>
    <property type="match status" value="1"/>
</dbReference>
<proteinExistence type="inferred from homology"/>
<feature type="region of interest" description="Disordered" evidence="2">
    <location>
        <begin position="144"/>
        <end position="186"/>
    </location>
</feature>
<dbReference type="InterPro" id="IPR015310">
    <property type="entry name" value="AHSA1-like_N"/>
</dbReference>
<comment type="caution">
    <text evidence="4">The sequence shown here is derived from an EMBL/GenBank/DDBJ whole genome shotgun (WGS) entry which is preliminary data.</text>
</comment>
<dbReference type="SUPFAM" id="SSF103111">
    <property type="entry name" value="Activator of Hsp90 ATPase, Aha1"/>
    <property type="match status" value="1"/>
</dbReference>
<dbReference type="STRING" id="42251.A0A2T6ZQ40"/>
<accession>A0A2T6ZQ40</accession>
<dbReference type="InterPro" id="IPR023393">
    <property type="entry name" value="START-like_dom_sf"/>
</dbReference>
<dbReference type="GO" id="GO:0051087">
    <property type="term" value="F:protein-folding chaperone binding"/>
    <property type="evidence" value="ECO:0007669"/>
    <property type="project" value="InterPro"/>
</dbReference>
<dbReference type="AlphaFoldDB" id="A0A2T6ZQ40"/>
<dbReference type="SUPFAM" id="SSF55961">
    <property type="entry name" value="Bet v1-like"/>
    <property type="match status" value="1"/>
</dbReference>
<reference evidence="4 5" key="1">
    <citation type="submission" date="2017-04" db="EMBL/GenBank/DDBJ databases">
        <title>Draft genome sequence of Tuber borchii Vittad., a whitish edible truffle.</title>
        <authorList>
            <consortium name="DOE Joint Genome Institute"/>
            <person name="Murat C."/>
            <person name="Kuo A."/>
            <person name="Barry K.W."/>
            <person name="Clum A."/>
            <person name="Dockter R.B."/>
            <person name="Fauchery L."/>
            <person name="Iotti M."/>
            <person name="Kohler A."/>
            <person name="Labutti K."/>
            <person name="Lindquist E.A."/>
            <person name="Lipzen A."/>
            <person name="Ohm R.A."/>
            <person name="Wang M."/>
            <person name="Grigoriev I.V."/>
            <person name="Zambonelli A."/>
            <person name="Martin F.M."/>
        </authorList>
    </citation>
    <scope>NUCLEOTIDE SEQUENCE [LARGE SCALE GENOMIC DNA]</scope>
    <source>
        <strain evidence="4 5">Tbo3840</strain>
    </source>
</reference>
<dbReference type="GO" id="GO:0006457">
    <property type="term" value="P:protein folding"/>
    <property type="evidence" value="ECO:0007669"/>
    <property type="project" value="TreeGrafter"/>
</dbReference>
<dbReference type="Gene3D" id="3.30.530.20">
    <property type="match status" value="1"/>
</dbReference>
<keyword evidence="5" id="KW-1185">Reference proteome</keyword>
<dbReference type="Proteomes" id="UP000244722">
    <property type="component" value="Unassembled WGS sequence"/>
</dbReference>
<evidence type="ECO:0000256" key="1">
    <source>
        <dbReference type="ARBA" id="ARBA00006817"/>
    </source>
</evidence>
<dbReference type="PANTHER" id="PTHR13009">
    <property type="entry name" value="HEAT SHOCK PROTEIN 90 HSP90 CO-CHAPERONE AHA-1"/>
    <property type="match status" value="1"/>
</dbReference>
<dbReference type="CDD" id="cd08892">
    <property type="entry name" value="SRPBCC_Aha1"/>
    <property type="match status" value="1"/>
</dbReference>
<protein>
    <submittedName>
        <fullName evidence="4">Activator of Hsp90 ATPase</fullName>
    </submittedName>
</protein>
<dbReference type="Pfam" id="PF09229">
    <property type="entry name" value="Aha1_N"/>
    <property type="match status" value="1"/>
</dbReference>
<dbReference type="InterPro" id="IPR036338">
    <property type="entry name" value="Aha1"/>
</dbReference>
<feature type="domain" description="Activator of Hsp90 ATPase AHSA1-like N-terminal" evidence="3">
    <location>
        <begin position="13"/>
        <end position="145"/>
    </location>
</feature>
<dbReference type="InterPro" id="IPR013538">
    <property type="entry name" value="ASHA1/2-like_C"/>
</dbReference>
<evidence type="ECO:0000313" key="4">
    <source>
        <dbReference type="EMBL" id="PUU77592.1"/>
    </source>
</evidence>
<comment type="similarity">
    <text evidence="1">Belongs to the AHA1 family.</text>
</comment>
<dbReference type="Gene3D" id="3.15.10.20">
    <property type="entry name" value="Activator of Hsp90 ATPase Aha1, N-terminal domain"/>
    <property type="match status" value="1"/>
</dbReference>
<evidence type="ECO:0000313" key="5">
    <source>
        <dbReference type="Proteomes" id="UP000244722"/>
    </source>
</evidence>
<name>A0A2T6ZQ40_TUBBO</name>
<dbReference type="OrthoDB" id="567237at2759"/>
<dbReference type="EMBL" id="NESQ01000148">
    <property type="protein sequence ID" value="PUU77592.1"/>
    <property type="molecule type" value="Genomic_DNA"/>
</dbReference>
<organism evidence="4 5">
    <name type="scientific">Tuber borchii</name>
    <name type="common">White truffle</name>
    <dbReference type="NCBI Taxonomy" id="42251"/>
    <lineage>
        <taxon>Eukaryota</taxon>
        <taxon>Fungi</taxon>
        <taxon>Dikarya</taxon>
        <taxon>Ascomycota</taxon>
        <taxon>Pezizomycotina</taxon>
        <taxon>Pezizomycetes</taxon>
        <taxon>Pezizales</taxon>
        <taxon>Tuberaceae</taxon>
        <taxon>Tuber</taxon>
    </lineage>
</organism>
<evidence type="ECO:0000256" key="2">
    <source>
        <dbReference type="SAM" id="MobiDB-lite"/>
    </source>
</evidence>
<feature type="compositionally biased region" description="Low complexity" evidence="2">
    <location>
        <begin position="168"/>
        <end position="182"/>
    </location>
</feature>
<dbReference type="GO" id="GO:0005829">
    <property type="term" value="C:cytosol"/>
    <property type="evidence" value="ECO:0007669"/>
    <property type="project" value="TreeGrafter"/>
</dbReference>
<gene>
    <name evidence="4" type="ORF">B9Z19DRAFT_151253</name>
</gene>